<proteinExistence type="inferred from homology"/>
<comment type="subcellular location">
    <subcellularLocation>
        <location evidence="1">Cell membrane</location>
        <topology evidence="1">Multi-pass membrane protein</topology>
    </subcellularLocation>
</comment>
<dbReference type="InterPro" id="IPR003593">
    <property type="entry name" value="AAA+_ATPase"/>
</dbReference>
<gene>
    <name evidence="11" type="ORF">FZC74_16995</name>
</gene>
<dbReference type="Gene3D" id="1.20.1560.10">
    <property type="entry name" value="ABC transporter type 1, transmembrane domain"/>
    <property type="match status" value="1"/>
</dbReference>
<feature type="domain" description="ABC transporter" evidence="9">
    <location>
        <begin position="332"/>
        <end position="566"/>
    </location>
</feature>
<dbReference type="AlphaFoldDB" id="A0AA94WNU6"/>
<dbReference type="PANTHER" id="PTHR43394:SF1">
    <property type="entry name" value="ATP-BINDING CASSETTE SUB-FAMILY B MEMBER 10, MITOCHONDRIAL"/>
    <property type="match status" value="1"/>
</dbReference>
<protein>
    <submittedName>
        <fullName evidence="11">ABC transporter ATP-binding protein</fullName>
    </submittedName>
</protein>
<evidence type="ECO:0000256" key="1">
    <source>
        <dbReference type="ARBA" id="ARBA00004651"/>
    </source>
</evidence>
<dbReference type="PROSITE" id="PS00211">
    <property type="entry name" value="ABC_TRANSPORTER_1"/>
    <property type="match status" value="1"/>
</dbReference>
<name>A0AA94WNU6_9BACI</name>
<evidence type="ECO:0000256" key="4">
    <source>
        <dbReference type="ARBA" id="ARBA00022741"/>
    </source>
</evidence>
<feature type="transmembrane region" description="Helical" evidence="8">
    <location>
        <begin position="245"/>
        <end position="264"/>
    </location>
</feature>
<evidence type="ECO:0000256" key="3">
    <source>
        <dbReference type="ARBA" id="ARBA00022692"/>
    </source>
</evidence>
<keyword evidence="4" id="KW-0547">Nucleotide-binding</keyword>
<evidence type="ECO:0000256" key="5">
    <source>
        <dbReference type="ARBA" id="ARBA00022840"/>
    </source>
</evidence>
<dbReference type="PROSITE" id="PS50929">
    <property type="entry name" value="ABC_TM1F"/>
    <property type="match status" value="1"/>
</dbReference>
<dbReference type="InterPro" id="IPR039421">
    <property type="entry name" value="Type_1_exporter"/>
</dbReference>
<dbReference type="PANTHER" id="PTHR43394">
    <property type="entry name" value="ATP-DEPENDENT PERMEASE MDL1, MITOCHONDRIAL"/>
    <property type="match status" value="1"/>
</dbReference>
<dbReference type="GO" id="GO:0005524">
    <property type="term" value="F:ATP binding"/>
    <property type="evidence" value="ECO:0007669"/>
    <property type="project" value="UniProtKB-KW"/>
</dbReference>
<dbReference type="GO" id="GO:0005886">
    <property type="term" value="C:plasma membrane"/>
    <property type="evidence" value="ECO:0007669"/>
    <property type="project" value="UniProtKB-SubCell"/>
</dbReference>
<dbReference type="Proteomes" id="UP000323393">
    <property type="component" value="Unassembled WGS sequence"/>
</dbReference>
<dbReference type="PROSITE" id="PS50893">
    <property type="entry name" value="ABC_TRANSPORTER_2"/>
    <property type="match status" value="1"/>
</dbReference>
<organism evidence="11 12">
    <name type="scientific">Sutcliffiella horikoshii</name>
    <dbReference type="NCBI Taxonomy" id="79883"/>
    <lineage>
        <taxon>Bacteria</taxon>
        <taxon>Bacillati</taxon>
        <taxon>Bacillota</taxon>
        <taxon>Bacilli</taxon>
        <taxon>Bacillales</taxon>
        <taxon>Bacillaceae</taxon>
        <taxon>Sutcliffiella</taxon>
    </lineage>
</organism>
<feature type="transmembrane region" description="Helical" evidence="8">
    <location>
        <begin position="53"/>
        <end position="74"/>
    </location>
</feature>
<comment type="caution">
    <text evidence="11">The sequence shown here is derived from an EMBL/GenBank/DDBJ whole genome shotgun (WGS) entry which is preliminary data.</text>
</comment>
<dbReference type="GO" id="GO:0016887">
    <property type="term" value="F:ATP hydrolysis activity"/>
    <property type="evidence" value="ECO:0007669"/>
    <property type="project" value="InterPro"/>
</dbReference>
<dbReference type="Gene3D" id="3.40.50.300">
    <property type="entry name" value="P-loop containing nucleotide triphosphate hydrolases"/>
    <property type="match status" value="1"/>
</dbReference>
<reference evidence="11 12" key="1">
    <citation type="submission" date="2019-08" db="EMBL/GenBank/DDBJ databases">
        <title>Bacillus genomes from the desert of Cuatro Cienegas, Coahuila.</title>
        <authorList>
            <person name="Olmedo-Alvarez G."/>
        </authorList>
    </citation>
    <scope>NUCLEOTIDE SEQUENCE [LARGE SCALE GENOMIC DNA]</scope>
    <source>
        <strain evidence="11 12">CH88_3T</strain>
    </source>
</reference>
<accession>A0AA94WNU6</accession>
<dbReference type="GO" id="GO:0015421">
    <property type="term" value="F:ABC-type oligopeptide transporter activity"/>
    <property type="evidence" value="ECO:0007669"/>
    <property type="project" value="TreeGrafter"/>
</dbReference>
<evidence type="ECO:0000256" key="2">
    <source>
        <dbReference type="ARBA" id="ARBA00005417"/>
    </source>
</evidence>
<keyword evidence="5 11" id="KW-0067">ATP-binding</keyword>
<feature type="transmembrane region" description="Helical" evidence="8">
    <location>
        <begin position="158"/>
        <end position="175"/>
    </location>
</feature>
<evidence type="ECO:0000256" key="6">
    <source>
        <dbReference type="ARBA" id="ARBA00022989"/>
    </source>
</evidence>
<dbReference type="InterPro" id="IPR011527">
    <property type="entry name" value="ABC1_TM_dom"/>
</dbReference>
<evidence type="ECO:0000313" key="12">
    <source>
        <dbReference type="Proteomes" id="UP000323393"/>
    </source>
</evidence>
<evidence type="ECO:0000313" key="11">
    <source>
        <dbReference type="EMBL" id="TYS57381.1"/>
    </source>
</evidence>
<comment type="similarity">
    <text evidence="2">Belongs to the ABC transporter superfamily.</text>
</comment>
<evidence type="ECO:0000256" key="7">
    <source>
        <dbReference type="ARBA" id="ARBA00023136"/>
    </source>
</evidence>
<evidence type="ECO:0000259" key="10">
    <source>
        <dbReference type="PROSITE" id="PS50929"/>
    </source>
</evidence>
<keyword evidence="3 8" id="KW-0812">Transmembrane</keyword>
<dbReference type="Pfam" id="PF00664">
    <property type="entry name" value="ABC_membrane"/>
    <property type="match status" value="1"/>
</dbReference>
<feature type="transmembrane region" description="Helical" evidence="8">
    <location>
        <begin position="135"/>
        <end position="152"/>
    </location>
</feature>
<dbReference type="SUPFAM" id="SSF90123">
    <property type="entry name" value="ABC transporter transmembrane region"/>
    <property type="match status" value="1"/>
</dbReference>
<evidence type="ECO:0000259" key="9">
    <source>
        <dbReference type="PROSITE" id="PS50893"/>
    </source>
</evidence>
<dbReference type="EMBL" id="VTEU01000008">
    <property type="protein sequence ID" value="TYS57381.1"/>
    <property type="molecule type" value="Genomic_DNA"/>
</dbReference>
<dbReference type="FunFam" id="3.40.50.300:FF:000218">
    <property type="entry name" value="Multidrug ABC transporter ATP-binding protein"/>
    <property type="match status" value="1"/>
</dbReference>
<sequence>MVQRFFSYYKPYKWLFILDFSCAVLVGLLELAFPIAVNQVIDRLLPQENWTLIVWACIGLLAIYAINTGLHYVVTYWGHMLGINIETDMRRKLFQHMQKLSFGYYDNNKTGHSISRLTKDLEEIGEVAHHGPEDVFVALMTLIGAFFIMLSINWKLAILSFLVIPLLMILAIHFNKKMTRTFRRMFSDVAEINARVEDSIGGIRVVQAFANEKHEQKQFAVNNESYRSTKLASYKIMAQNVTANYMLMRLVTLFTLLFGTFFVIRGELSYGEFVAFILLSNILLGPIQKINAVIESYPKGIAGFKRYTEIMDTEPDIADAPDAVHADLEGEIHYRNVSFGYEGNERVLKNINLTVRAGETVAIVGPSGAGKTTLCSLLPRFYELEEGSILIDGYDTRELTLESLRSQIGIVQQDVFLFSGTIRENIAYGKLDATDEEIMEAARRSQLDEFISTQPQGLDTVIGERGVKLSGGQKQRLAISRIFLKNPPILILDEATSALDTETERAIQESLTELSKDRTTLVIAHRLATIKNADRIMVVTKDGIAEQGRHEELIEAEGIYSRLHHAQFG</sequence>
<dbReference type="FunFam" id="1.20.1560.10:FF:000053">
    <property type="entry name" value="Multidrug ABC transporter ATP-binding protein"/>
    <property type="match status" value="1"/>
</dbReference>
<keyword evidence="7 8" id="KW-0472">Membrane</keyword>
<dbReference type="RefSeq" id="WP_148966743.1">
    <property type="nucleotide sequence ID" value="NZ_VTEU01000008.1"/>
</dbReference>
<dbReference type="SUPFAM" id="SSF52540">
    <property type="entry name" value="P-loop containing nucleoside triphosphate hydrolases"/>
    <property type="match status" value="1"/>
</dbReference>
<dbReference type="SMART" id="SM00382">
    <property type="entry name" value="AAA"/>
    <property type="match status" value="1"/>
</dbReference>
<dbReference type="Pfam" id="PF00005">
    <property type="entry name" value="ABC_tran"/>
    <property type="match status" value="1"/>
</dbReference>
<dbReference type="InterPro" id="IPR003439">
    <property type="entry name" value="ABC_transporter-like_ATP-bd"/>
</dbReference>
<evidence type="ECO:0000256" key="8">
    <source>
        <dbReference type="SAM" id="Phobius"/>
    </source>
</evidence>
<dbReference type="CDD" id="cd03251">
    <property type="entry name" value="ABCC_MsbA"/>
    <property type="match status" value="1"/>
</dbReference>
<feature type="transmembrane region" description="Helical" evidence="8">
    <location>
        <begin position="12"/>
        <end position="33"/>
    </location>
</feature>
<dbReference type="InterPro" id="IPR036640">
    <property type="entry name" value="ABC1_TM_sf"/>
</dbReference>
<feature type="domain" description="ABC transmembrane type-1" evidence="10">
    <location>
        <begin position="17"/>
        <end position="299"/>
    </location>
</feature>
<dbReference type="CDD" id="cd18549">
    <property type="entry name" value="ABC_6TM_YwjA_like"/>
    <property type="match status" value="1"/>
</dbReference>
<dbReference type="InterPro" id="IPR027417">
    <property type="entry name" value="P-loop_NTPase"/>
</dbReference>
<dbReference type="InterPro" id="IPR017871">
    <property type="entry name" value="ABC_transporter-like_CS"/>
</dbReference>
<keyword evidence="6 8" id="KW-1133">Transmembrane helix</keyword>